<keyword evidence="5" id="KW-1185">Reference proteome</keyword>
<evidence type="ECO:0000256" key="2">
    <source>
        <dbReference type="SAM" id="SignalP"/>
    </source>
</evidence>
<evidence type="ECO:0000259" key="3">
    <source>
        <dbReference type="Pfam" id="PF25485"/>
    </source>
</evidence>
<feature type="region of interest" description="Disordered" evidence="1">
    <location>
        <begin position="345"/>
        <end position="478"/>
    </location>
</feature>
<dbReference type="InterPro" id="IPR057230">
    <property type="entry name" value="DUF7908"/>
</dbReference>
<feature type="chain" id="PRO_5017277168" description="DUF7908 domain-containing protein" evidence="2">
    <location>
        <begin position="21"/>
        <end position="568"/>
    </location>
</feature>
<accession>A0A395RV65</accession>
<evidence type="ECO:0000313" key="4">
    <source>
        <dbReference type="EMBL" id="RGP63917.1"/>
    </source>
</evidence>
<dbReference type="Proteomes" id="UP000266152">
    <property type="component" value="Unassembled WGS sequence"/>
</dbReference>
<protein>
    <recommendedName>
        <fullName evidence="3">DUF7908 domain-containing protein</fullName>
    </recommendedName>
</protein>
<organism evidence="4 5">
    <name type="scientific">Fusarium sporotrichioides</name>
    <dbReference type="NCBI Taxonomy" id="5514"/>
    <lineage>
        <taxon>Eukaryota</taxon>
        <taxon>Fungi</taxon>
        <taxon>Dikarya</taxon>
        <taxon>Ascomycota</taxon>
        <taxon>Pezizomycotina</taxon>
        <taxon>Sordariomycetes</taxon>
        <taxon>Hypocreomycetidae</taxon>
        <taxon>Hypocreales</taxon>
        <taxon>Nectriaceae</taxon>
        <taxon>Fusarium</taxon>
    </lineage>
</organism>
<name>A0A395RV65_FUSSP</name>
<feature type="compositionally biased region" description="Low complexity" evidence="1">
    <location>
        <begin position="352"/>
        <end position="478"/>
    </location>
</feature>
<evidence type="ECO:0000256" key="1">
    <source>
        <dbReference type="SAM" id="MobiDB-lite"/>
    </source>
</evidence>
<reference evidence="4 5" key="1">
    <citation type="journal article" date="2018" name="PLoS Pathog.">
        <title>Evolution of structural diversity of trichothecenes, a family of toxins produced by plant pathogenic and entomopathogenic fungi.</title>
        <authorList>
            <person name="Proctor R.H."/>
            <person name="McCormick S.P."/>
            <person name="Kim H.S."/>
            <person name="Cardoza R.E."/>
            <person name="Stanley A.M."/>
            <person name="Lindo L."/>
            <person name="Kelly A."/>
            <person name="Brown D.W."/>
            <person name="Lee T."/>
            <person name="Vaughan M.M."/>
            <person name="Alexander N.J."/>
            <person name="Busman M."/>
            <person name="Gutierrez S."/>
        </authorList>
    </citation>
    <scope>NUCLEOTIDE SEQUENCE [LARGE SCALE GENOMIC DNA]</scope>
    <source>
        <strain evidence="4 5">NRRL 3299</strain>
    </source>
</reference>
<dbReference type="EMBL" id="PXOF01000122">
    <property type="protein sequence ID" value="RGP63917.1"/>
    <property type="molecule type" value="Genomic_DNA"/>
</dbReference>
<dbReference type="STRING" id="5514.A0A395RV65"/>
<gene>
    <name evidence="4" type="ORF">FSPOR_8244</name>
</gene>
<feature type="region of interest" description="Disordered" evidence="1">
    <location>
        <begin position="262"/>
        <end position="282"/>
    </location>
</feature>
<evidence type="ECO:0000313" key="5">
    <source>
        <dbReference type="Proteomes" id="UP000266152"/>
    </source>
</evidence>
<feature type="domain" description="DUF7908" evidence="3">
    <location>
        <begin position="103"/>
        <end position="231"/>
    </location>
</feature>
<keyword evidence="2" id="KW-0732">Signal</keyword>
<sequence>MANSKILSLLLGSLALSANAYNDLEQMPESWCITYLSTYLAPVSVAPSSLPAIESSITLRSSVTLGSSLSQSEPDVTSSALSFASSTDETSPSTTTSARTTGELIVLLVVPDRNDNKRLQRRDLGGFVGSQSEICDDADVFNLVDGQLLEGNTPIYYNGEEFKVFGGQGDVPSSAITRTFTRDGNILRFQSSRIPTGEAGFCQTPSNGQVYITFSSEPAGCVAVRLLIIDVKKCQNGDIVSSTAITSESQQFTSASTMETVVSNPSSSEASTQLSESEPVVVTTRPDGVVTTRSSIPGLLSSSTFIWSNMSSSSQSPPKTSGSSFVPPSTFLSSTLDEPVSIASSTETTVDVSSNLETTEVSTTESTAESSTLVELTSTTEQSTSTILEFTSQSDSQTTTEETSTTTGESTTDISTTTTTEELTTSTSQVTSESDSQTTTAETSTSAEESTTDISSTTAFTSSFDSTTETTSEAATTTTAEPNRQIVCPSNPNQCFNTMEIYCDTVVGGIPLTPGTFTAQTCFEFCFSNPACVIWTHNGNQCFTTTDSNENQGEFSLTGWTSGIRGRC</sequence>
<feature type="signal peptide" evidence="2">
    <location>
        <begin position="1"/>
        <end position="20"/>
    </location>
</feature>
<dbReference type="AlphaFoldDB" id="A0A395RV65"/>
<dbReference type="Pfam" id="PF25485">
    <property type="entry name" value="DUF7908"/>
    <property type="match status" value="1"/>
</dbReference>
<comment type="caution">
    <text evidence="4">The sequence shown here is derived from an EMBL/GenBank/DDBJ whole genome shotgun (WGS) entry which is preliminary data.</text>
</comment>
<proteinExistence type="predicted"/>
<feature type="compositionally biased region" description="Low complexity" evidence="1">
    <location>
        <begin position="266"/>
        <end position="278"/>
    </location>
</feature>